<dbReference type="EMBL" id="JAKFHA010000017">
    <property type="protein sequence ID" value="MCF2530686.1"/>
    <property type="molecule type" value="Genomic_DNA"/>
</dbReference>
<keyword evidence="2" id="KW-0812">Transmembrane</keyword>
<feature type="region of interest" description="Disordered" evidence="1">
    <location>
        <begin position="133"/>
        <end position="180"/>
    </location>
</feature>
<evidence type="ECO:0000313" key="3">
    <source>
        <dbReference type="EMBL" id="MCF2530686.1"/>
    </source>
</evidence>
<organism evidence="3 4">
    <name type="scientific">Yinghuangia soli</name>
    <dbReference type="NCBI Taxonomy" id="2908204"/>
    <lineage>
        <taxon>Bacteria</taxon>
        <taxon>Bacillati</taxon>
        <taxon>Actinomycetota</taxon>
        <taxon>Actinomycetes</taxon>
        <taxon>Kitasatosporales</taxon>
        <taxon>Streptomycetaceae</taxon>
        <taxon>Yinghuangia</taxon>
    </lineage>
</organism>
<gene>
    <name evidence="3" type="ORF">LZ495_26175</name>
</gene>
<feature type="compositionally biased region" description="Pro residues" evidence="1">
    <location>
        <begin position="57"/>
        <end position="66"/>
    </location>
</feature>
<dbReference type="Proteomes" id="UP001165378">
    <property type="component" value="Unassembled WGS sequence"/>
</dbReference>
<feature type="region of interest" description="Disordered" evidence="1">
    <location>
        <begin position="41"/>
        <end position="75"/>
    </location>
</feature>
<sequence length="180" mass="18391">MSDSRGPEPPEGLPEFGENPDPAEDELSSVVFDEHFVRAASIHEPSAAERQQAAAPRPKPPAPQPGTLPDDPFLFHEPRAVGGFRPGGAHIPMHGDEGGLARTARWRQSVAWVLALLMGVGVVAMAITAVAPGRSGQDPIGPQPSVGSPVPPPEERLTAGPAGAAGAGPCATSGPVRSGC</sequence>
<keyword evidence="2" id="KW-1133">Transmembrane helix</keyword>
<feature type="compositionally biased region" description="Low complexity" evidence="1">
    <location>
        <begin position="139"/>
        <end position="148"/>
    </location>
</feature>
<reference evidence="3" key="1">
    <citation type="submission" date="2022-01" db="EMBL/GenBank/DDBJ databases">
        <title>Genome-Based Taxonomic Classification of the Phylum Actinobacteria.</title>
        <authorList>
            <person name="Gao Y."/>
        </authorList>
    </citation>
    <scope>NUCLEOTIDE SEQUENCE</scope>
    <source>
        <strain evidence="3">KLBMP 8922</strain>
    </source>
</reference>
<feature type="compositionally biased region" description="Low complexity" evidence="1">
    <location>
        <begin position="159"/>
        <end position="169"/>
    </location>
</feature>
<feature type="transmembrane region" description="Helical" evidence="2">
    <location>
        <begin position="110"/>
        <end position="131"/>
    </location>
</feature>
<keyword evidence="2" id="KW-0472">Membrane</keyword>
<proteinExistence type="predicted"/>
<feature type="region of interest" description="Disordered" evidence="1">
    <location>
        <begin position="1"/>
        <end position="29"/>
    </location>
</feature>
<accession>A0AA41U2H1</accession>
<evidence type="ECO:0000256" key="1">
    <source>
        <dbReference type="SAM" id="MobiDB-lite"/>
    </source>
</evidence>
<keyword evidence="4" id="KW-1185">Reference proteome</keyword>
<evidence type="ECO:0000256" key="2">
    <source>
        <dbReference type="SAM" id="Phobius"/>
    </source>
</evidence>
<dbReference type="RefSeq" id="WP_235055340.1">
    <property type="nucleotide sequence ID" value="NZ_JAKFHA010000017.1"/>
</dbReference>
<dbReference type="AlphaFoldDB" id="A0AA41U2H1"/>
<evidence type="ECO:0000313" key="4">
    <source>
        <dbReference type="Proteomes" id="UP001165378"/>
    </source>
</evidence>
<comment type="caution">
    <text evidence="3">The sequence shown here is derived from an EMBL/GenBank/DDBJ whole genome shotgun (WGS) entry which is preliminary data.</text>
</comment>
<name>A0AA41U2H1_9ACTN</name>
<protein>
    <submittedName>
        <fullName evidence="3">Uncharacterized protein</fullName>
    </submittedName>
</protein>